<evidence type="ECO:0000313" key="8">
    <source>
        <dbReference type="Proteomes" id="UP001519295"/>
    </source>
</evidence>
<dbReference type="PANTHER" id="PTHR30055:SF146">
    <property type="entry name" value="HTH-TYPE TRANSCRIPTIONAL DUAL REGULATOR CECR"/>
    <property type="match status" value="1"/>
</dbReference>
<accession>A0ABS4VXY5</accession>
<evidence type="ECO:0000256" key="3">
    <source>
        <dbReference type="ARBA" id="ARBA00023125"/>
    </source>
</evidence>
<comment type="caution">
    <text evidence="7">The sequence shown here is derived from an EMBL/GenBank/DDBJ whole genome shotgun (WGS) entry which is preliminary data.</text>
</comment>
<feature type="domain" description="HTH tetR-type" evidence="6">
    <location>
        <begin position="14"/>
        <end position="74"/>
    </location>
</feature>
<dbReference type="PROSITE" id="PS01081">
    <property type="entry name" value="HTH_TETR_1"/>
    <property type="match status" value="1"/>
</dbReference>
<evidence type="ECO:0000256" key="1">
    <source>
        <dbReference type="ARBA" id="ARBA00022491"/>
    </source>
</evidence>
<evidence type="ECO:0000256" key="5">
    <source>
        <dbReference type="PROSITE-ProRule" id="PRU00335"/>
    </source>
</evidence>
<keyword evidence="8" id="KW-1185">Reference proteome</keyword>
<dbReference type="PRINTS" id="PR00455">
    <property type="entry name" value="HTHTETR"/>
</dbReference>
<proteinExistence type="predicted"/>
<dbReference type="PROSITE" id="PS50977">
    <property type="entry name" value="HTH_TETR_2"/>
    <property type="match status" value="1"/>
</dbReference>
<dbReference type="InterPro" id="IPR036271">
    <property type="entry name" value="Tet_transcr_reg_TetR-rel_C_sf"/>
</dbReference>
<dbReference type="InterPro" id="IPR050109">
    <property type="entry name" value="HTH-type_TetR-like_transc_reg"/>
</dbReference>
<dbReference type="InterPro" id="IPR023772">
    <property type="entry name" value="DNA-bd_HTH_TetR-type_CS"/>
</dbReference>
<keyword evidence="4" id="KW-0804">Transcription</keyword>
<sequence length="210" mass="22698">MAQDRHRPLRNGAARTRARLLEAAAEVFAEQGYAGASVDEIAGAAGVSVGSIYSRFGSKQELFEALMSEHLARDVARVRDGMAVGLAEGVSTPDDILHEAAGSRRRTLLDAETWVSAMRTPALRRALVEYEAAARHETSRTFAEQRGHIGVDIGMSDEEFATVVMALYQGLLRQVRLDPDVVAPDLLSRVLMALVRGLAADTGDAAPRDR</sequence>
<dbReference type="SUPFAM" id="SSF48498">
    <property type="entry name" value="Tetracyclin repressor-like, C-terminal domain"/>
    <property type="match status" value="1"/>
</dbReference>
<dbReference type="Pfam" id="PF00440">
    <property type="entry name" value="TetR_N"/>
    <property type="match status" value="1"/>
</dbReference>
<dbReference type="RefSeq" id="WP_210030471.1">
    <property type="nucleotide sequence ID" value="NZ_JAGINU010000001.1"/>
</dbReference>
<name>A0ABS4VXY5_9PSEU</name>
<protein>
    <submittedName>
        <fullName evidence="7">AcrR family transcriptional regulator</fullName>
    </submittedName>
</protein>
<evidence type="ECO:0000313" key="7">
    <source>
        <dbReference type="EMBL" id="MBP2368812.1"/>
    </source>
</evidence>
<evidence type="ECO:0000256" key="2">
    <source>
        <dbReference type="ARBA" id="ARBA00023015"/>
    </source>
</evidence>
<dbReference type="InterPro" id="IPR039538">
    <property type="entry name" value="BetI_C"/>
</dbReference>
<keyword evidence="2" id="KW-0805">Transcription regulation</keyword>
<evidence type="ECO:0000256" key="4">
    <source>
        <dbReference type="ARBA" id="ARBA00023163"/>
    </source>
</evidence>
<dbReference type="EMBL" id="JAGINU010000001">
    <property type="protein sequence ID" value="MBP2368812.1"/>
    <property type="molecule type" value="Genomic_DNA"/>
</dbReference>
<gene>
    <name evidence="7" type="ORF">JOF36_004508</name>
</gene>
<dbReference type="PANTHER" id="PTHR30055">
    <property type="entry name" value="HTH-TYPE TRANSCRIPTIONAL REGULATOR RUTR"/>
    <property type="match status" value="1"/>
</dbReference>
<evidence type="ECO:0000259" key="6">
    <source>
        <dbReference type="PROSITE" id="PS50977"/>
    </source>
</evidence>
<dbReference type="Pfam" id="PF13977">
    <property type="entry name" value="TetR_C_6"/>
    <property type="match status" value="1"/>
</dbReference>
<keyword evidence="1" id="KW-0678">Repressor</keyword>
<dbReference type="InterPro" id="IPR009057">
    <property type="entry name" value="Homeodomain-like_sf"/>
</dbReference>
<feature type="DNA-binding region" description="H-T-H motif" evidence="5">
    <location>
        <begin position="37"/>
        <end position="56"/>
    </location>
</feature>
<reference evidence="7 8" key="1">
    <citation type="submission" date="2021-03" db="EMBL/GenBank/DDBJ databases">
        <title>Sequencing the genomes of 1000 actinobacteria strains.</title>
        <authorList>
            <person name="Klenk H.-P."/>
        </authorList>
    </citation>
    <scope>NUCLEOTIDE SEQUENCE [LARGE SCALE GENOMIC DNA]</scope>
    <source>
        <strain evidence="7 8">DSM 45256</strain>
    </source>
</reference>
<organism evidence="7 8">
    <name type="scientific">Pseudonocardia parietis</name>
    <dbReference type="NCBI Taxonomy" id="570936"/>
    <lineage>
        <taxon>Bacteria</taxon>
        <taxon>Bacillati</taxon>
        <taxon>Actinomycetota</taxon>
        <taxon>Actinomycetes</taxon>
        <taxon>Pseudonocardiales</taxon>
        <taxon>Pseudonocardiaceae</taxon>
        <taxon>Pseudonocardia</taxon>
    </lineage>
</organism>
<dbReference type="SUPFAM" id="SSF46689">
    <property type="entry name" value="Homeodomain-like"/>
    <property type="match status" value="1"/>
</dbReference>
<dbReference type="Gene3D" id="1.10.357.10">
    <property type="entry name" value="Tetracycline Repressor, domain 2"/>
    <property type="match status" value="1"/>
</dbReference>
<dbReference type="Proteomes" id="UP001519295">
    <property type="component" value="Unassembled WGS sequence"/>
</dbReference>
<dbReference type="InterPro" id="IPR001647">
    <property type="entry name" value="HTH_TetR"/>
</dbReference>
<keyword evidence="3 5" id="KW-0238">DNA-binding</keyword>